<dbReference type="CDD" id="cd05300">
    <property type="entry name" value="2-Hacid_dh_1"/>
    <property type="match status" value="1"/>
</dbReference>
<dbReference type="GO" id="GO:0051287">
    <property type="term" value="F:NAD binding"/>
    <property type="evidence" value="ECO:0007669"/>
    <property type="project" value="InterPro"/>
</dbReference>
<reference evidence="7" key="1">
    <citation type="submission" date="2020-05" db="EMBL/GenBank/DDBJ databases">
        <authorList>
            <person name="Chiriac C."/>
            <person name="Salcher M."/>
            <person name="Ghai R."/>
            <person name="Kavagutti S V."/>
        </authorList>
    </citation>
    <scope>NUCLEOTIDE SEQUENCE</scope>
</reference>
<protein>
    <submittedName>
        <fullName evidence="7">Unannotated protein</fullName>
    </submittedName>
</protein>
<proteinExistence type="predicted"/>
<dbReference type="EMBL" id="CAFBOS010000150">
    <property type="protein sequence ID" value="CAB5009116.1"/>
    <property type="molecule type" value="Genomic_DNA"/>
</dbReference>
<evidence type="ECO:0000313" key="7">
    <source>
        <dbReference type="EMBL" id="CAB5009116.1"/>
    </source>
</evidence>
<evidence type="ECO:0000256" key="2">
    <source>
        <dbReference type="ARBA" id="ARBA00023027"/>
    </source>
</evidence>
<dbReference type="EMBL" id="CAFBMH010000013">
    <property type="protein sequence ID" value="CAB4895644.1"/>
    <property type="molecule type" value="Genomic_DNA"/>
</dbReference>
<organism evidence="7">
    <name type="scientific">freshwater metagenome</name>
    <dbReference type="NCBI Taxonomy" id="449393"/>
    <lineage>
        <taxon>unclassified sequences</taxon>
        <taxon>metagenomes</taxon>
        <taxon>ecological metagenomes</taxon>
    </lineage>
</organism>
<evidence type="ECO:0000256" key="1">
    <source>
        <dbReference type="ARBA" id="ARBA00023002"/>
    </source>
</evidence>
<dbReference type="EMBL" id="CAFABA010000034">
    <property type="protein sequence ID" value="CAB4826559.1"/>
    <property type="molecule type" value="Genomic_DNA"/>
</dbReference>
<dbReference type="GO" id="GO:0016491">
    <property type="term" value="F:oxidoreductase activity"/>
    <property type="evidence" value="ECO:0007669"/>
    <property type="project" value="UniProtKB-KW"/>
</dbReference>
<keyword evidence="1" id="KW-0560">Oxidoreductase</keyword>
<dbReference type="AlphaFoldDB" id="A0A6J7PV11"/>
<evidence type="ECO:0000313" key="6">
    <source>
        <dbReference type="EMBL" id="CAB4895644.1"/>
    </source>
</evidence>
<dbReference type="InterPro" id="IPR006140">
    <property type="entry name" value="D-isomer_DH_NAD-bd"/>
</dbReference>
<evidence type="ECO:0000313" key="4">
    <source>
        <dbReference type="EMBL" id="CAB4771920.1"/>
    </source>
</evidence>
<dbReference type="Gene3D" id="3.40.50.720">
    <property type="entry name" value="NAD(P)-binding Rossmann-like Domain"/>
    <property type="match status" value="2"/>
</dbReference>
<accession>A0A6J7PV11</accession>
<evidence type="ECO:0000259" key="3">
    <source>
        <dbReference type="Pfam" id="PF02826"/>
    </source>
</evidence>
<dbReference type="PANTHER" id="PTHR43333:SF1">
    <property type="entry name" value="D-ISOMER SPECIFIC 2-HYDROXYACID DEHYDROGENASE NAD-BINDING DOMAIN-CONTAINING PROTEIN"/>
    <property type="match status" value="1"/>
</dbReference>
<dbReference type="InterPro" id="IPR036291">
    <property type="entry name" value="NAD(P)-bd_dom_sf"/>
</dbReference>
<dbReference type="Pfam" id="PF02826">
    <property type="entry name" value="2-Hacid_dh_C"/>
    <property type="match status" value="1"/>
</dbReference>
<gene>
    <name evidence="4" type="ORF">UFOPK2754_03139</name>
    <name evidence="5" type="ORF">UFOPK3139_01068</name>
    <name evidence="6" type="ORF">UFOPK3543_00564</name>
    <name evidence="7" type="ORF">UFOPK3967_02135</name>
</gene>
<keyword evidence="2" id="KW-0520">NAD</keyword>
<sequence>MTDHTMVFIPLAGYFETQIDDWARAVAAEVPQMRVVVVAPGDDPRPTLAEADAAFGMLTPDMLAAAPRLRWLQAIAAAPPPEFFFPALVEHPVVVTNLRGVYRENLTNHILAFVLAFARGLPRYTAQQARAEWNRNLADIGVVDLAATTMLVVGVGEVGALTAARARMFGMRVVGVDSFPERVMAELDALHHVDELDALLPDADWVVLTVPHTPVTEGMMHAGRFTSMKDTAFFINVGRGETVKLDDLAAALSNGAIAGAAIDVSEIEPLPPEHALWQCENLIVTPHIGSFGSDTDIERQRVIVDNARRFVRGEPLRYVIDKALRY</sequence>
<feature type="domain" description="D-isomer specific 2-hydroxyacid dehydrogenase NAD-binding" evidence="3">
    <location>
        <begin position="111"/>
        <end position="289"/>
    </location>
</feature>
<name>A0A6J7PV11_9ZZZZ</name>
<dbReference type="SUPFAM" id="SSF51735">
    <property type="entry name" value="NAD(P)-binding Rossmann-fold domains"/>
    <property type="match status" value="1"/>
</dbReference>
<dbReference type="PANTHER" id="PTHR43333">
    <property type="entry name" value="2-HACID_DH_C DOMAIN-CONTAINING PROTEIN"/>
    <property type="match status" value="1"/>
</dbReference>
<evidence type="ECO:0000313" key="5">
    <source>
        <dbReference type="EMBL" id="CAB4826559.1"/>
    </source>
</evidence>
<dbReference type="EMBL" id="CAEZYR010000189">
    <property type="protein sequence ID" value="CAB4771920.1"/>
    <property type="molecule type" value="Genomic_DNA"/>
</dbReference>